<accession>A0ABR5BQL4</accession>
<keyword evidence="1" id="KW-0732">Signal</keyword>
<evidence type="ECO:0000313" key="2">
    <source>
        <dbReference type="EMBL" id="KIR77932.1"/>
    </source>
</evidence>
<dbReference type="EMBL" id="KN848736">
    <property type="protein sequence ID" value="KIR77932.1"/>
    <property type="molecule type" value="Genomic_DNA"/>
</dbReference>
<feature type="chain" id="PRO_5045320465" evidence="1">
    <location>
        <begin position="25"/>
        <end position="135"/>
    </location>
</feature>
<feature type="signal peptide" evidence="1">
    <location>
        <begin position="1"/>
        <end position="24"/>
    </location>
</feature>
<dbReference type="Proteomes" id="UP000054272">
    <property type="component" value="Unassembled WGS sequence"/>
</dbReference>
<sequence>MLGPPSSLTSLCTVLLLFLSPCSSLRFSETTSLKLGYPFPRNPVTVSSTLLRPLDGRAFIGLYTVYVSRHSSKLVHEMTHFTDTIRTLNSQWASAPDVLIQTSSDAHENVINKVQHLLMELLRIKLLGTSAQGCS</sequence>
<name>A0ABR5BQL4_9TREE</name>
<organism evidence="2 3">
    <name type="scientific">Cryptococcus gattii EJB2</name>
    <dbReference type="NCBI Taxonomy" id="1296103"/>
    <lineage>
        <taxon>Eukaryota</taxon>
        <taxon>Fungi</taxon>
        <taxon>Dikarya</taxon>
        <taxon>Basidiomycota</taxon>
        <taxon>Agaricomycotina</taxon>
        <taxon>Tremellomycetes</taxon>
        <taxon>Tremellales</taxon>
        <taxon>Cryptococcaceae</taxon>
        <taxon>Cryptococcus</taxon>
        <taxon>Cryptococcus gattii species complex</taxon>
    </lineage>
</organism>
<evidence type="ECO:0000313" key="3">
    <source>
        <dbReference type="Proteomes" id="UP000054272"/>
    </source>
</evidence>
<gene>
    <name evidence="2" type="ORF">I306_05171</name>
</gene>
<protein>
    <submittedName>
        <fullName evidence="2">Uncharacterized protein</fullName>
    </submittedName>
</protein>
<reference evidence="2 3" key="1">
    <citation type="submission" date="2015-01" db="EMBL/GenBank/DDBJ databases">
        <title>The Genome Sequence of Cryptococcus gattii EJB2.</title>
        <authorList>
            <consortium name="The Broad Institute Genomics Platform"/>
            <person name="Cuomo C."/>
            <person name="Litvintseva A."/>
            <person name="Chen Y."/>
            <person name="Heitman J."/>
            <person name="Sun S."/>
            <person name="Springer D."/>
            <person name="Dromer F."/>
            <person name="Young S."/>
            <person name="Zeng Q."/>
            <person name="Gargeya S."/>
            <person name="Abouelleil A."/>
            <person name="Alvarado L."/>
            <person name="Chapman S.B."/>
            <person name="Gainer-Dewar J."/>
            <person name="Goldberg J."/>
            <person name="Griggs A."/>
            <person name="Gujja S."/>
            <person name="Hansen M."/>
            <person name="Howarth C."/>
            <person name="Imamovic A."/>
            <person name="Larimer J."/>
            <person name="Murphy C."/>
            <person name="Naylor J."/>
            <person name="Pearson M."/>
            <person name="Priest M."/>
            <person name="Roberts A."/>
            <person name="Saif S."/>
            <person name="Shea T."/>
            <person name="Sykes S."/>
            <person name="Wortman J."/>
            <person name="Nusbaum C."/>
            <person name="Birren B."/>
        </authorList>
    </citation>
    <scope>NUCLEOTIDE SEQUENCE [LARGE SCALE GENOMIC DNA]</scope>
    <source>
        <strain evidence="2 3">EJB2</strain>
    </source>
</reference>
<keyword evidence="3" id="KW-1185">Reference proteome</keyword>
<proteinExistence type="predicted"/>
<evidence type="ECO:0000256" key="1">
    <source>
        <dbReference type="SAM" id="SignalP"/>
    </source>
</evidence>